<protein>
    <submittedName>
        <fullName evidence="1">Uncharacterized protein</fullName>
    </submittedName>
</protein>
<keyword evidence="2" id="KW-1185">Reference proteome</keyword>
<dbReference type="OrthoDB" id="3544487at2759"/>
<dbReference type="EMBL" id="MPGH01000027">
    <property type="protein sequence ID" value="OLN95824.1"/>
    <property type="molecule type" value="Genomic_DNA"/>
</dbReference>
<sequence length="55" mass="6330">MAIGDRIAFKLGRRMRKVIGKLAKKHGLSDQPRANRIMTIDQLKQHIEETLSTTR</sequence>
<accession>A0A1Q8S310</accession>
<organism evidence="1 2">
    <name type="scientific">Colletotrichum chlorophyti</name>
    <dbReference type="NCBI Taxonomy" id="708187"/>
    <lineage>
        <taxon>Eukaryota</taxon>
        <taxon>Fungi</taxon>
        <taxon>Dikarya</taxon>
        <taxon>Ascomycota</taxon>
        <taxon>Pezizomycotina</taxon>
        <taxon>Sordariomycetes</taxon>
        <taxon>Hypocreomycetidae</taxon>
        <taxon>Glomerellales</taxon>
        <taxon>Glomerellaceae</taxon>
        <taxon>Colletotrichum</taxon>
    </lineage>
</organism>
<dbReference type="STRING" id="708187.A0A1Q8S310"/>
<evidence type="ECO:0000313" key="1">
    <source>
        <dbReference type="EMBL" id="OLN95824.1"/>
    </source>
</evidence>
<gene>
    <name evidence="1" type="ORF">CCHL11_02788</name>
</gene>
<comment type="caution">
    <text evidence="1">The sequence shown here is derived from an EMBL/GenBank/DDBJ whole genome shotgun (WGS) entry which is preliminary data.</text>
</comment>
<dbReference type="Proteomes" id="UP000186583">
    <property type="component" value="Unassembled WGS sequence"/>
</dbReference>
<evidence type="ECO:0000313" key="2">
    <source>
        <dbReference type="Proteomes" id="UP000186583"/>
    </source>
</evidence>
<proteinExistence type="predicted"/>
<reference evidence="1 2" key="1">
    <citation type="submission" date="2016-11" db="EMBL/GenBank/DDBJ databases">
        <title>Draft Genome Assembly of Colletotrichum chlorophyti a pathogen of herbaceous plants.</title>
        <authorList>
            <person name="Gan P."/>
            <person name="Narusaka M."/>
            <person name="Tsushima A."/>
            <person name="Narusaka Y."/>
            <person name="Takano Y."/>
            <person name="Shirasu K."/>
        </authorList>
    </citation>
    <scope>NUCLEOTIDE SEQUENCE [LARGE SCALE GENOMIC DNA]</scope>
    <source>
        <strain evidence="1 2">NTL11</strain>
    </source>
</reference>
<dbReference type="AlphaFoldDB" id="A0A1Q8S310"/>
<name>A0A1Q8S310_9PEZI</name>